<organism evidence="2 3">
    <name type="scientific">Candidatus Gottesmanbacteria bacterium GW2011_GWA2_43_14</name>
    <dbReference type="NCBI Taxonomy" id="1618443"/>
    <lineage>
        <taxon>Bacteria</taxon>
        <taxon>Candidatus Gottesmaniibacteriota</taxon>
    </lineage>
</organism>
<dbReference type="EMBL" id="LCFP01000001">
    <property type="protein sequence ID" value="KKS98585.1"/>
    <property type="molecule type" value="Genomic_DNA"/>
</dbReference>
<evidence type="ECO:0008006" key="4">
    <source>
        <dbReference type="Google" id="ProtNLM"/>
    </source>
</evidence>
<evidence type="ECO:0000313" key="2">
    <source>
        <dbReference type="EMBL" id="KKS98585.1"/>
    </source>
</evidence>
<gene>
    <name evidence="2" type="ORF">UV73_C0001G0106</name>
</gene>
<protein>
    <recommendedName>
        <fullName evidence="4">DUF4012 domain-containing protein</fullName>
    </recommendedName>
</protein>
<dbReference type="PATRIC" id="fig|1618443.3.peg.106"/>
<dbReference type="Proteomes" id="UP000034894">
    <property type="component" value="Unassembled WGS sequence"/>
</dbReference>
<dbReference type="AlphaFoldDB" id="A0A0G1DL79"/>
<evidence type="ECO:0000313" key="3">
    <source>
        <dbReference type="Proteomes" id="UP000034894"/>
    </source>
</evidence>
<dbReference type="Pfam" id="PF13196">
    <property type="entry name" value="DUF4012"/>
    <property type="match status" value="1"/>
</dbReference>
<sequence length="637" mass="70882">METYGFKKIGFTANTPVAAKVTNGRKSLRAKKILLVAGLLFFVIIIVPALLLYSPLSKLQASVKKSATIAGQVYDAGKKQDIENLQPKLSELKDSLDDVSEGIRVLKPVSFIPFVGNYQKDAAAMVEGGILSVEAAQITVDTLVPYADLLGLKGKSTFVSGSADDRIKTAVETMDKIVPSIDKIADKISLAEKEFEKVDPGRYPEKIGATVIRERLVSGKSLFKETASLFVEARPLLKNLPKLMGNRESQRYLVIFQNDAELRATGGFMTAFAIFKIDKGKLTVERSDDIYKLDEAKKKSFPAPDKIALYHKDVPNFQLRDSNLSPDFNVSMNAFEKLLADSSVELGEYQGIIALDTHVLVSTIKILGEFNIDGRQFSAEIDKRCDCPRAIYELEDYATRPVAFIREDRKGIIGTLLYQIMQRALGVSPSQYWGKLSQMFLEEAGQKHLLFYFKDDEPQKGIEALNFGGRIKDYGGDYLHINNVNFAGAKSNLFVRHFVKREIKNEGEGTTQTLTLNYKNPAEASNCNLEAGQLCLNGILRNWLRIYVPKGSTLVEFTGSEKKTLTYDELGKTVFEGFLTVKPQGSTEVKISYKTPKSGNKLFIQKQPGTQDHEYTVSVDGQEQKIILNSDTELSFN</sequence>
<feature type="transmembrane region" description="Helical" evidence="1">
    <location>
        <begin position="33"/>
        <end position="56"/>
    </location>
</feature>
<dbReference type="InterPro" id="IPR025101">
    <property type="entry name" value="DUF4012"/>
</dbReference>
<reference evidence="2 3" key="1">
    <citation type="journal article" date="2015" name="Nature">
        <title>rRNA introns, odd ribosomes, and small enigmatic genomes across a large radiation of phyla.</title>
        <authorList>
            <person name="Brown C.T."/>
            <person name="Hug L.A."/>
            <person name="Thomas B.C."/>
            <person name="Sharon I."/>
            <person name="Castelle C.J."/>
            <person name="Singh A."/>
            <person name="Wilkins M.J."/>
            <person name="Williams K.H."/>
            <person name="Banfield J.F."/>
        </authorList>
    </citation>
    <scope>NUCLEOTIDE SEQUENCE [LARGE SCALE GENOMIC DNA]</scope>
</reference>
<keyword evidence="1" id="KW-1133">Transmembrane helix</keyword>
<evidence type="ECO:0000256" key="1">
    <source>
        <dbReference type="SAM" id="Phobius"/>
    </source>
</evidence>
<name>A0A0G1DL79_9BACT</name>
<keyword evidence="1" id="KW-0812">Transmembrane</keyword>
<keyword evidence="1" id="KW-0472">Membrane</keyword>
<proteinExistence type="predicted"/>
<comment type="caution">
    <text evidence="2">The sequence shown here is derived from an EMBL/GenBank/DDBJ whole genome shotgun (WGS) entry which is preliminary data.</text>
</comment>
<accession>A0A0G1DL79</accession>
<dbReference type="STRING" id="1618443.UV73_C0001G0106"/>